<evidence type="ECO:0000313" key="3">
    <source>
        <dbReference type="Proteomes" id="UP001138757"/>
    </source>
</evidence>
<protein>
    <recommendedName>
        <fullName evidence="4">TPM domain-containing protein</fullName>
    </recommendedName>
</protein>
<evidence type="ECO:0000313" key="2">
    <source>
        <dbReference type="EMBL" id="MBT2187139.1"/>
    </source>
</evidence>
<reference evidence="2" key="1">
    <citation type="submission" date="2021-05" db="EMBL/GenBank/DDBJ databases">
        <title>Genome of Sphingobium sp. strain.</title>
        <authorList>
            <person name="Fan R."/>
        </authorList>
    </citation>
    <scope>NUCLEOTIDE SEQUENCE</scope>
    <source>
        <strain evidence="2">H33</strain>
    </source>
</reference>
<name>A0A9X1IR84_9SPHN</name>
<keyword evidence="3" id="KW-1185">Reference proteome</keyword>
<keyword evidence="1" id="KW-0472">Membrane</keyword>
<proteinExistence type="predicted"/>
<sequence>MARRFSMTDADHDLVTAAVARAEENSDAEIVTIIARRSDAYHDVGLHWALLCAFLVPAFAAAFPVHYERAVIWLLGEWTHELPLRLLLLVLLGHMILKFLAVRYLLAIPALRMAFTPGATKSRRVRRRALLLFRTAAESRTARLTGVLLYLSLDEHRAEIVADEAIASKVSAEVWGDAMAALIDEAHAGRIAQGMALAIEKAGVILAEHCPRSSTNPNELPDRLIEL</sequence>
<gene>
    <name evidence="2" type="ORF">KK488_09305</name>
</gene>
<dbReference type="Proteomes" id="UP001138757">
    <property type="component" value="Unassembled WGS sequence"/>
</dbReference>
<dbReference type="Gene3D" id="3.10.310.50">
    <property type="match status" value="1"/>
</dbReference>
<dbReference type="EMBL" id="JAHGAW010000005">
    <property type="protein sequence ID" value="MBT2187139.1"/>
    <property type="molecule type" value="Genomic_DNA"/>
</dbReference>
<feature type="transmembrane region" description="Helical" evidence="1">
    <location>
        <begin position="46"/>
        <end position="66"/>
    </location>
</feature>
<comment type="caution">
    <text evidence="2">The sequence shown here is derived from an EMBL/GenBank/DDBJ whole genome shotgun (WGS) entry which is preliminary data.</text>
</comment>
<keyword evidence="1" id="KW-1133">Transmembrane helix</keyword>
<accession>A0A9X1IR84</accession>
<evidence type="ECO:0000256" key="1">
    <source>
        <dbReference type="SAM" id="Phobius"/>
    </source>
</evidence>
<feature type="transmembrane region" description="Helical" evidence="1">
    <location>
        <begin position="86"/>
        <end position="106"/>
    </location>
</feature>
<dbReference type="AlphaFoldDB" id="A0A9X1IR84"/>
<evidence type="ECO:0008006" key="4">
    <source>
        <dbReference type="Google" id="ProtNLM"/>
    </source>
</evidence>
<organism evidence="2 3">
    <name type="scientific">Sphingobium nicotianae</name>
    <dbReference type="NCBI Taxonomy" id="2782607"/>
    <lineage>
        <taxon>Bacteria</taxon>
        <taxon>Pseudomonadati</taxon>
        <taxon>Pseudomonadota</taxon>
        <taxon>Alphaproteobacteria</taxon>
        <taxon>Sphingomonadales</taxon>
        <taxon>Sphingomonadaceae</taxon>
        <taxon>Sphingobium</taxon>
    </lineage>
</organism>
<keyword evidence="1" id="KW-0812">Transmembrane</keyword>